<comment type="caution">
    <text evidence="2">The sequence shown here is derived from an EMBL/GenBank/DDBJ whole genome shotgun (WGS) entry which is preliminary data.</text>
</comment>
<name>A0AAE1M7P5_9FABA</name>
<dbReference type="Proteomes" id="UP001293593">
    <property type="component" value="Unassembled WGS sequence"/>
</dbReference>
<proteinExistence type="predicted"/>
<evidence type="ECO:0000259" key="1">
    <source>
        <dbReference type="Pfam" id="PF14214"/>
    </source>
</evidence>
<sequence length="376" mass="42850">MGGRIDNSMNSKGGGPYSFVLSGQNHHFIGSLLPPEGHPPVYAQLYIYDTDNEVVNRISTVSRNGRAENLDPNIVKLIKRCLDKHNSIVRNYRSAAEIMKHDVVHDVNIRLIRNGNSSGVGRPYDMPTASELAALIVGDFDNSYTSRDIIVKRQSGALQRIDELHIAYLPLQYPLFFHYGDNSYDSSIQHGQESLLTTKKKTRLTPREYLAFRLMRRDSERSVILHGKKLLQQFIVDGYSMVESDRLNYIRNHQKELRVDLYSGLSDAVTRGETDPSSMERRVILPSSFTGGARYMIQNYQDAMAICAWAGYPDIFITFTCNPMWPEINRHCNEDGLKPCDRPEVLSRIFNIKLHKLMHILKDEKIFGSIKAGKLN</sequence>
<dbReference type="EMBL" id="JAWXYG010000023">
    <property type="protein sequence ID" value="KAK4252503.1"/>
    <property type="molecule type" value="Genomic_DNA"/>
</dbReference>
<accession>A0AAE1M7P5</accession>
<evidence type="ECO:0000313" key="2">
    <source>
        <dbReference type="EMBL" id="KAK4252503.1"/>
    </source>
</evidence>
<dbReference type="AlphaFoldDB" id="A0AAE1M7P5"/>
<dbReference type="Pfam" id="PF14214">
    <property type="entry name" value="Helitron_like_N"/>
    <property type="match status" value="1"/>
</dbReference>
<reference evidence="2" key="1">
    <citation type="submission" date="2023-10" db="EMBL/GenBank/DDBJ databases">
        <title>Chromosome-level genome of the transformable northern wattle, Acacia crassicarpa.</title>
        <authorList>
            <person name="Massaro I."/>
            <person name="Sinha N.R."/>
            <person name="Poethig S."/>
            <person name="Leichty A.R."/>
        </authorList>
    </citation>
    <scope>NUCLEOTIDE SEQUENCE</scope>
    <source>
        <strain evidence="2">Acra3RX</strain>
        <tissue evidence="2">Leaf</tissue>
    </source>
</reference>
<dbReference type="InterPro" id="IPR025476">
    <property type="entry name" value="Helitron_helicase-like"/>
</dbReference>
<organism evidence="2 3">
    <name type="scientific">Acacia crassicarpa</name>
    <name type="common">northern wattle</name>
    <dbReference type="NCBI Taxonomy" id="499986"/>
    <lineage>
        <taxon>Eukaryota</taxon>
        <taxon>Viridiplantae</taxon>
        <taxon>Streptophyta</taxon>
        <taxon>Embryophyta</taxon>
        <taxon>Tracheophyta</taxon>
        <taxon>Spermatophyta</taxon>
        <taxon>Magnoliopsida</taxon>
        <taxon>eudicotyledons</taxon>
        <taxon>Gunneridae</taxon>
        <taxon>Pentapetalae</taxon>
        <taxon>rosids</taxon>
        <taxon>fabids</taxon>
        <taxon>Fabales</taxon>
        <taxon>Fabaceae</taxon>
        <taxon>Caesalpinioideae</taxon>
        <taxon>mimosoid clade</taxon>
        <taxon>Acacieae</taxon>
        <taxon>Acacia</taxon>
    </lineage>
</organism>
<dbReference type="PANTHER" id="PTHR45786">
    <property type="entry name" value="DNA BINDING PROTEIN-LIKE"/>
    <property type="match status" value="1"/>
</dbReference>
<evidence type="ECO:0000313" key="3">
    <source>
        <dbReference type="Proteomes" id="UP001293593"/>
    </source>
</evidence>
<gene>
    <name evidence="2" type="ORF">QN277_014495</name>
</gene>
<protein>
    <recommendedName>
        <fullName evidence="1">Helitron helicase-like domain-containing protein</fullName>
    </recommendedName>
</protein>
<dbReference type="PANTHER" id="PTHR45786:SF66">
    <property type="entry name" value="HOOK MOTIF PROTEIN, PUTATIVE-RELATED"/>
    <property type="match status" value="1"/>
</dbReference>
<keyword evidence="3" id="KW-1185">Reference proteome</keyword>
<feature type="domain" description="Helitron helicase-like" evidence="1">
    <location>
        <begin position="209"/>
        <end position="372"/>
    </location>
</feature>